<evidence type="ECO:0000313" key="2">
    <source>
        <dbReference type="EMBL" id="KAL3777498.1"/>
    </source>
</evidence>
<sequence length="217" mass="24122">MVFVLGCCLCLALLAAFVLGCGFVLQLLAAFECFLILFSFNHLYLSLQFIQSSFSFQRKRAIITCRVTMGEVTVKREVTCNEFSNRKNNLRHYISLVTSCGHAVPVIFIAFAKVLYINKYQNGIKQFCHRFVKVNESLEAIESSDIIESLEATKLLALEAIESSDVDESLEATESLALDVDESVDKSLGVNESSVAGKSSNIKQQSKLVQISIELNE</sequence>
<evidence type="ECO:0000256" key="1">
    <source>
        <dbReference type="SAM" id="Phobius"/>
    </source>
</evidence>
<gene>
    <name evidence="2" type="ORF">ACHAW5_000564</name>
</gene>
<feature type="transmembrane region" description="Helical" evidence="1">
    <location>
        <begin position="93"/>
        <end position="116"/>
    </location>
</feature>
<keyword evidence="1" id="KW-0472">Membrane</keyword>
<proteinExistence type="predicted"/>
<protein>
    <submittedName>
        <fullName evidence="2">Uncharacterized protein</fullName>
    </submittedName>
</protein>
<dbReference type="AlphaFoldDB" id="A0ABD3NPQ8"/>
<keyword evidence="3" id="KW-1185">Reference proteome</keyword>
<reference evidence="2 3" key="1">
    <citation type="submission" date="2024-10" db="EMBL/GenBank/DDBJ databases">
        <title>Updated reference genomes for cyclostephanoid diatoms.</title>
        <authorList>
            <person name="Roberts W.R."/>
            <person name="Alverson A.J."/>
        </authorList>
    </citation>
    <scope>NUCLEOTIDE SEQUENCE [LARGE SCALE GENOMIC DNA]</scope>
    <source>
        <strain evidence="2 3">AJA276-08</strain>
    </source>
</reference>
<organism evidence="2 3">
    <name type="scientific">Stephanodiscus triporus</name>
    <dbReference type="NCBI Taxonomy" id="2934178"/>
    <lineage>
        <taxon>Eukaryota</taxon>
        <taxon>Sar</taxon>
        <taxon>Stramenopiles</taxon>
        <taxon>Ochrophyta</taxon>
        <taxon>Bacillariophyta</taxon>
        <taxon>Coscinodiscophyceae</taxon>
        <taxon>Thalassiosirophycidae</taxon>
        <taxon>Stephanodiscales</taxon>
        <taxon>Stephanodiscaceae</taxon>
        <taxon>Stephanodiscus</taxon>
    </lineage>
</organism>
<dbReference type="EMBL" id="JALLAZ020001285">
    <property type="protein sequence ID" value="KAL3777498.1"/>
    <property type="molecule type" value="Genomic_DNA"/>
</dbReference>
<keyword evidence="1" id="KW-0812">Transmembrane</keyword>
<comment type="caution">
    <text evidence="2">The sequence shown here is derived from an EMBL/GenBank/DDBJ whole genome shotgun (WGS) entry which is preliminary data.</text>
</comment>
<dbReference type="Proteomes" id="UP001530315">
    <property type="component" value="Unassembled WGS sequence"/>
</dbReference>
<name>A0ABD3NPQ8_9STRA</name>
<feature type="transmembrane region" description="Helical" evidence="1">
    <location>
        <begin position="28"/>
        <end position="50"/>
    </location>
</feature>
<evidence type="ECO:0000313" key="3">
    <source>
        <dbReference type="Proteomes" id="UP001530315"/>
    </source>
</evidence>
<accession>A0ABD3NPQ8</accession>
<keyword evidence="1" id="KW-1133">Transmembrane helix</keyword>